<name>A0ABW5ZQG3_9BACL</name>
<evidence type="ECO:0000313" key="2">
    <source>
        <dbReference type="Proteomes" id="UP001597561"/>
    </source>
</evidence>
<evidence type="ECO:0000313" key="1">
    <source>
        <dbReference type="EMBL" id="MFD2913958.1"/>
    </source>
</evidence>
<gene>
    <name evidence="1" type="ORF">ACFS5P_18865</name>
</gene>
<dbReference type="RefSeq" id="WP_204731016.1">
    <property type="nucleotide sequence ID" value="NZ_JAFBDK010000034.1"/>
</dbReference>
<dbReference type="EMBL" id="JBHUPG010000053">
    <property type="protein sequence ID" value="MFD2913958.1"/>
    <property type="molecule type" value="Genomic_DNA"/>
</dbReference>
<proteinExistence type="predicted"/>
<reference evidence="2" key="1">
    <citation type="journal article" date="2019" name="Int. J. Syst. Evol. Microbiol.">
        <title>The Global Catalogue of Microorganisms (GCM) 10K type strain sequencing project: providing services to taxonomists for standard genome sequencing and annotation.</title>
        <authorList>
            <consortium name="The Broad Institute Genomics Platform"/>
            <consortium name="The Broad Institute Genome Sequencing Center for Infectious Disease"/>
            <person name="Wu L."/>
            <person name="Ma J."/>
        </authorList>
    </citation>
    <scope>NUCLEOTIDE SEQUENCE [LARGE SCALE GENOMIC DNA]</scope>
    <source>
        <strain evidence="2">KCTC 13528</strain>
    </source>
</reference>
<organism evidence="1 2">
    <name type="scientific">Jeotgalibacillus terrae</name>
    <dbReference type="NCBI Taxonomy" id="587735"/>
    <lineage>
        <taxon>Bacteria</taxon>
        <taxon>Bacillati</taxon>
        <taxon>Bacillota</taxon>
        <taxon>Bacilli</taxon>
        <taxon>Bacillales</taxon>
        <taxon>Caryophanaceae</taxon>
        <taxon>Jeotgalibacillus</taxon>
    </lineage>
</organism>
<dbReference type="Proteomes" id="UP001597561">
    <property type="component" value="Unassembled WGS sequence"/>
</dbReference>
<sequence length="74" mass="8653">MESKLPVLKQLTDNEYRVLKKAHAKHNGSLGAAEREKYSLNNIVKVEFNKADNCLNVHYDDGNWWHYCPNGSWY</sequence>
<keyword evidence="2" id="KW-1185">Reference proteome</keyword>
<comment type="caution">
    <text evidence="1">The sequence shown here is derived from an EMBL/GenBank/DDBJ whole genome shotgun (WGS) entry which is preliminary data.</text>
</comment>
<accession>A0ABW5ZQG3</accession>
<protein>
    <submittedName>
        <fullName evidence="1">Uncharacterized protein</fullName>
    </submittedName>
</protein>